<comment type="caution">
    <text evidence="1">The sequence shown here is derived from an EMBL/GenBank/DDBJ whole genome shotgun (WGS) entry which is preliminary data.</text>
</comment>
<accession>A0A4Z1CSE4</accession>
<reference evidence="1 2" key="1">
    <citation type="submission" date="2019-03" db="EMBL/GenBank/DDBJ databases">
        <authorList>
            <person name="Li J."/>
        </authorList>
    </citation>
    <scope>NUCLEOTIDE SEQUENCE [LARGE SCALE GENOMIC DNA]</scope>
    <source>
        <strain evidence="1 2">3058</strain>
    </source>
</reference>
<dbReference type="RefSeq" id="WP_135816153.1">
    <property type="nucleotide sequence ID" value="NZ_SRPG01000009.1"/>
</dbReference>
<gene>
    <name evidence="1" type="ORF">E4L95_01965</name>
</gene>
<name>A0A4Z1CSE4_9RHOB</name>
<organism evidence="1 2">
    <name type="scientific">Paracoccus liaowanqingii</name>
    <dbReference type="NCBI Taxonomy" id="2560053"/>
    <lineage>
        <taxon>Bacteria</taxon>
        <taxon>Pseudomonadati</taxon>
        <taxon>Pseudomonadota</taxon>
        <taxon>Alphaproteobacteria</taxon>
        <taxon>Rhodobacterales</taxon>
        <taxon>Paracoccaceae</taxon>
        <taxon>Paracoccus</taxon>
    </lineage>
</organism>
<proteinExistence type="predicted"/>
<protein>
    <submittedName>
        <fullName evidence="1">Head-tail adaptor protein</fullName>
    </submittedName>
</protein>
<dbReference type="InterPro" id="IPR038666">
    <property type="entry name" value="SSP1_head-tail_sf"/>
</dbReference>
<dbReference type="OrthoDB" id="7478737at2"/>
<dbReference type="EMBL" id="SRPG01000009">
    <property type="protein sequence ID" value="TGN68277.1"/>
    <property type="molecule type" value="Genomic_DNA"/>
</dbReference>
<dbReference type="Pfam" id="PF05521">
    <property type="entry name" value="Phage_HCP"/>
    <property type="match status" value="1"/>
</dbReference>
<evidence type="ECO:0000313" key="1">
    <source>
        <dbReference type="EMBL" id="TGN68277.1"/>
    </source>
</evidence>
<keyword evidence="2" id="KW-1185">Reference proteome</keyword>
<dbReference type="AlphaFoldDB" id="A0A4Z1CSE4"/>
<dbReference type="Gene3D" id="2.40.10.270">
    <property type="entry name" value="Bacteriophage SPP1 head-tail adaptor protein"/>
    <property type="match status" value="1"/>
</dbReference>
<evidence type="ECO:0000313" key="2">
    <source>
        <dbReference type="Proteomes" id="UP000297972"/>
    </source>
</evidence>
<dbReference type="InterPro" id="IPR008767">
    <property type="entry name" value="Phage_SPP1_head-tail_adaptor"/>
</dbReference>
<dbReference type="Proteomes" id="UP000297972">
    <property type="component" value="Unassembled WGS sequence"/>
</dbReference>
<sequence>MRAGKLQHRITVERHQELVSDSGHVRKVWLPVLTTRAEIKEATTIEFLTGQIEGDTARAVFLVRWPVQPITTADRITAAGQAWNITALTEIGRRRGLEIRAEAVA</sequence>